<proteinExistence type="predicted"/>
<evidence type="ECO:0000313" key="1">
    <source>
        <dbReference type="EMBL" id="TGJ72309.1"/>
    </source>
</evidence>
<sequence length="232" mass="25589">MKRLPDSAPGKKPSCEVYGNCLEALGDLLDLLEHLVQDHILAAPDIKELNSIVAVKPHYRRSYIKSSPATPAFQASIFTYIYSWLGVENLKMDAFTYSLCTETGPSKFNESPADSDSLGDTQDYTKLQALVKFVAIALEDGTDFEQACCAYLRLDGTSEEYEEGVDVLSSFNTRFESPDVSVSPKQLDFTYALEIPKTCWDDIGPSNSSGLLFDILRKKVGGCQGGQKQKTN</sequence>
<dbReference type="EMBL" id="SOZJ01000002">
    <property type="protein sequence ID" value="TGJ72309.1"/>
    <property type="molecule type" value="Genomic_DNA"/>
</dbReference>
<reference evidence="1 2" key="1">
    <citation type="submission" date="2019-03" db="EMBL/GenBank/DDBJ databases">
        <title>Nematode-trapping fungi genome.</title>
        <authorList>
            <person name="Vidal-Diez De Ulzurrun G."/>
        </authorList>
    </citation>
    <scope>NUCLEOTIDE SEQUENCE [LARGE SCALE GENOMIC DNA]</scope>
    <source>
        <strain evidence="1 2">TWF154</strain>
    </source>
</reference>
<organism evidence="1 2">
    <name type="scientific">Orbilia oligospora</name>
    <name type="common">Nematode-trapping fungus</name>
    <name type="synonym">Arthrobotrys oligospora</name>
    <dbReference type="NCBI Taxonomy" id="2813651"/>
    <lineage>
        <taxon>Eukaryota</taxon>
        <taxon>Fungi</taxon>
        <taxon>Dikarya</taxon>
        <taxon>Ascomycota</taxon>
        <taxon>Pezizomycotina</taxon>
        <taxon>Orbiliomycetes</taxon>
        <taxon>Orbiliales</taxon>
        <taxon>Orbiliaceae</taxon>
        <taxon>Orbilia</taxon>
    </lineage>
</organism>
<protein>
    <submittedName>
        <fullName evidence="1">Uncharacterized protein</fullName>
    </submittedName>
</protein>
<dbReference type="Proteomes" id="UP000297595">
    <property type="component" value="Unassembled WGS sequence"/>
</dbReference>
<name>A0A8H2EAG4_ORBOL</name>
<comment type="caution">
    <text evidence="1">The sequence shown here is derived from an EMBL/GenBank/DDBJ whole genome shotgun (WGS) entry which is preliminary data.</text>
</comment>
<accession>A0A8H2EAG4</accession>
<gene>
    <name evidence="1" type="ORF">EYR41_004212</name>
</gene>
<evidence type="ECO:0000313" key="2">
    <source>
        <dbReference type="Proteomes" id="UP000297595"/>
    </source>
</evidence>
<dbReference type="AlphaFoldDB" id="A0A8H2EAG4"/>